<evidence type="ECO:0000313" key="12">
    <source>
        <dbReference type="Proteomes" id="UP001153714"/>
    </source>
</evidence>
<protein>
    <recommendedName>
        <fullName evidence="3">snRNA-activating protein complex subunit 3</fullName>
    </recommendedName>
    <alternativeName>
        <fullName evidence="10">Small nuclear RNA-activating complex polypeptide 3</fullName>
    </alternativeName>
</protein>
<dbReference type="AlphaFoldDB" id="A0A9N9R6C2"/>
<dbReference type="EMBL" id="OU893334">
    <property type="protein sequence ID" value="CAG9791105.1"/>
    <property type="molecule type" value="Genomic_DNA"/>
</dbReference>
<evidence type="ECO:0000256" key="9">
    <source>
        <dbReference type="ARBA" id="ARBA00025958"/>
    </source>
</evidence>
<evidence type="ECO:0000256" key="3">
    <source>
        <dbReference type="ARBA" id="ARBA00013634"/>
    </source>
</evidence>
<dbReference type="Pfam" id="PF12251">
    <property type="entry name" value="SNAPC3"/>
    <property type="match status" value="1"/>
</dbReference>
<dbReference type="PANTHER" id="PTHR13421">
    <property type="entry name" value="SNRNA-ACTIVATING PROTEIN COMPLEX SUBUNIT 3"/>
    <property type="match status" value="1"/>
</dbReference>
<dbReference type="OrthoDB" id="46583at2759"/>
<evidence type="ECO:0000256" key="4">
    <source>
        <dbReference type="ARBA" id="ARBA00023015"/>
    </source>
</evidence>
<evidence type="ECO:0000256" key="6">
    <source>
        <dbReference type="ARBA" id="ARBA00023163"/>
    </source>
</evidence>
<reference evidence="11" key="2">
    <citation type="submission" date="2022-10" db="EMBL/GenBank/DDBJ databases">
        <authorList>
            <consortium name="ENA_rothamsted_submissions"/>
            <consortium name="culmorum"/>
            <person name="King R."/>
        </authorList>
    </citation>
    <scope>NUCLEOTIDE SEQUENCE</scope>
</reference>
<keyword evidence="4" id="KW-0805">Transcription regulation</keyword>
<keyword evidence="12" id="KW-1185">Reference proteome</keyword>
<organism evidence="11 12">
    <name type="scientific">Diatraea saccharalis</name>
    <name type="common">sugarcane borer</name>
    <dbReference type="NCBI Taxonomy" id="40085"/>
    <lineage>
        <taxon>Eukaryota</taxon>
        <taxon>Metazoa</taxon>
        <taxon>Ecdysozoa</taxon>
        <taxon>Arthropoda</taxon>
        <taxon>Hexapoda</taxon>
        <taxon>Insecta</taxon>
        <taxon>Pterygota</taxon>
        <taxon>Neoptera</taxon>
        <taxon>Endopterygota</taxon>
        <taxon>Lepidoptera</taxon>
        <taxon>Glossata</taxon>
        <taxon>Ditrysia</taxon>
        <taxon>Pyraloidea</taxon>
        <taxon>Crambidae</taxon>
        <taxon>Crambinae</taxon>
        <taxon>Diatraea</taxon>
    </lineage>
</organism>
<comment type="subcellular location">
    <subcellularLocation>
        <location evidence="1">Nucleus</location>
    </subcellularLocation>
</comment>
<evidence type="ECO:0000313" key="11">
    <source>
        <dbReference type="EMBL" id="CAG9791105.1"/>
    </source>
</evidence>
<dbReference type="GO" id="GO:0042795">
    <property type="term" value="P:snRNA transcription by RNA polymerase II"/>
    <property type="evidence" value="ECO:0007669"/>
    <property type="project" value="TreeGrafter"/>
</dbReference>
<evidence type="ECO:0000256" key="2">
    <source>
        <dbReference type="ARBA" id="ARBA00010410"/>
    </source>
</evidence>
<dbReference type="GO" id="GO:0003681">
    <property type="term" value="F:bent DNA binding"/>
    <property type="evidence" value="ECO:0007669"/>
    <property type="project" value="TreeGrafter"/>
</dbReference>
<dbReference type="GO" id="GO:0042796">
    <property type="term" value="P:snRNA transcription by RNA polymerase III"/>
    <property type="evidence" value="ECO:0007669"/>
    <property type="project" value="TreeGrafter"/>
</dbReference>
<keyword evidence="7" id="KW-0539">Nucleus</keyword>
<dbReference type="GO" id="GO:0000978">
    <property type="term" value="F:RNA polymerase II cis-regulatory region sequence-specific DNA binding"/>
    <property type="evidence" value="ECO:0007669"/>
    <property type="project" value="TreeGrafter"/>
</dbReference>
<evidence type="ECO:0000256" key="8">
    <source>
        <dbReference type="ARBA" id="ARBA00025193"/>
    </source>
</evidence>
<reference evidence="11" key="1">
    <citation type="submission" date="2021-12" db="EMBL/GenBank/DDBJ databases">
        <authorList>
            <person name="King R."/>
        </authorList>
    </citation>
    <scope>NUCLEOTIDE SEQUENCE</scope>
</reference>
<dbReference type="PANTHER" id="PTHR13421:SF16">
    <property type="entry name" value="SNRNA-ACTIVATING PROTEIN COMPLEX SUBUNIT 3"/>
    <property type="match status" value="1"/>
</dbReference>
<sequence length="413" mass="47237">MDDRSGPKMYEISGNLVTPTLITKNLPDQFNALPIYGRPKNKTELPEFYKQKMRQFVGYDLNDEEFDKLSKYCSADHLRTGCEVQMPTPFPTFGAYQSPDKMNEKTVVDKAAEKSDHMKLSIHKKLQLRIENDTGNIYCKKLKYRGIRFLPIPAVEDANIPIVTIGKPLEPGKELLFRVRLYRPYLQTPRLQKKQSRRSVFSCDLLCVGRQPLSVIRDRIVCVNDVGLRLDVSDNPDRVPEADAKTLFPSGFLFINNVFYVDSRPGCFDRSVEIRTWAARRGIGQFPVKDMCTVQLQDIPLRLGHPEVYIHQGDCEHLFTFSEVRLLGPRDASLLSLYPIHTAHAQSQSVYCTTCAEFGAKWVVVGCDRVPFDPAFFCDTCFKLYLYVDGKKIGDFKAYSYRGNELNMLKPQG</sequence>
<accession>A0A9N9R6C2</accession>
<dbReference type="InterPro" id="IPR022042">
    <property type="entry name" value="snRNA-activating_su3"/>
</dbReference>
<evidence type="ECO:0000256" key="7">
    <source>
        <dbReference type="ARBA" id="ARBA00023242"/>
    </source>
</evidence>
<dbReference type="GO" id="GO:0019185">
    <property type="term" value="C:snRNA-activating protein complex"/>
    <property type="evidence" value="ECO:0007669"/>
    <property type="project" value="TreeGrafter"/>
</dbReference>
<evidence type="ECO:0000256" key="10">
    <source>
        <dbReference type="ARBA" id="ARBA00029606"/>
    </source>
</evidence>
<dbReference type="GO" id="GO:0005634">
    <property type="term" value="C:nucleus"/>
    <property type="evidence" value="ECO:0007669"/>
    <property type="project" value="UniProtKB-SubCell"/>
</dbReference>
<gene>
    <name evidence="11" type="ORF">DIATSA_LOCUS8738</name>
</gene>
<dbReference type="GO" id="GO:0001046">
    <property type="term" value="F:core promoter sequence-specific DNA binding"/>
    <property type="evidence" value="ECO:0007669"/>
    <property type="project" value="TreeGrafter"/>
</dbReference>
<proteinExistence type="inferred from homology"/>
<comment type="similarity">
    <text evidence="2">Belongs to the SNAPC3/SRD2 family.</text>
</comment>
<dbReference type="Proteomes" id="UP001153714">
    <property type="component" value="Chromosome 3"/>
</dbReference>
<dbReference type="GO" id="GO:0001006">
    <property type="term" value="F:RNA polymerase III type 3 promoter sequence-specific DNA binding"/>
    <property type="evidence" value="ECO:0007669"/>
    <property type="project" value="TreeGrafter"/>
</dbReference>
<comment type="function">
    <text evidence="8">Part of the SNAPc complex required for the transcription of both RNA polymerase II and III small-nuclear RNA genes. Binds to the proximal sequence element (PSE), a non-TATA-box basal promoter element common to these 2 types of genes. Recruits TBP and BRF2 to the U6 snRNA TATA box.</text>
</comment>
<evidence type="ECO:0000256" key="5">
    <source>
        <dbReference type="ARBA" id="ARBA00023125"/>
    </source>
</evidence>
<keyword evidence="5" id="KW-0238">DNA-binding</keyword>
<name>A0A9N9R6C2_9NEOP</name>
<comment type="subunit">
    <text evidence="9">Part of the SNAPc complex composed of 5 subunits: SNAPC1, SNAPC2, SNAPC3, SNAPC4 and SNAPC5. SNAPC3 interacts with SNAPC1.</text>
</comment>
<keyword evidence="6" id="KW-0804">Transcription</keyword>
<evidence type="ECO:0000256" key="1">
    <source>
        <dbReference type="ARBA" id="ARBA00004123"/>
    </source>
</evidence>